<feature type="compositionally biased region" description="Acidic residues" evidence="1">
    <location>
        <begin position="248"/>
        <end position="258"/>
    </location>
</feature>
<feature type="compositionally biased region" description="Polar residues" evidence="1">
    <location>
        <begin position="228"/>
        <end position="237"/>
    </location>
</feature>
<evidence type="ECO:0000313" key="4">
    <source>
        <dbReference type="Proteomes" id="UP000274429"/>
    </source>
</evidence>
<dbReference type="AlphaFoldDB" id="A0A0R3X7U6"/>
<name>A0A0R3X7U6_HYDTA</name>
<feature type="compositionally biased region" description="Low complexity" evidence="1">
    <location>
        <begin position="190"/>
        <end position="200"/>
    </location>
</feature>
<proteinExistence type="predicted"/>
<dbReference type="SMART" id="SM01343">
    <property type="entry name" value="FATC"/>
    <property type="match status" value="1"/>
</dbReference>
<reference evidence="5" key="1">
    <citation type="submission" date="2017-02" db="UniProtKB">
        <authorList>
            <consortium name="WormBaseParasite"/>
        </authorList>
    </citation>
    <scope>IDENTIFICATION</scope>
</reference>
<organism evidence="5">
    <name type="scientific">Hydatigena taeniaeformis</name>
    <name type="common">Feline tapeworm</name>
    <name type="synonym">Taenia taeniaeformis</name>
    <dbReference type="NCBI Taxonomy" id="6205"/>
    <lineage>
        <taxon>Eukaryota</taxon>
        <taxon>Metazoa</taxon>
        <taxon>Spiralia</taxon>
        <taxon>Lophotrochozoa</taxon>
        <taxon>Platyhelminthes</taxon>
        <taxon>Cestoda</taxon>
        <taxon>Eucestoda</taxon>
        <taxon>Cyclophyllidea</taxon>
        <taxon>Taeniidae</taxon>
        <taxon>Hydatigera</taxon>
    </lineage>
</organism>
<dbReference type="STRING" id="6205.A0A0R3X7U6"/>
<evidence type="ECO:0000259" key="2">
    <source>
        <dbReference type="PROSITE" id="PS51190"/>
    </source>
</evidence>
<keyword evidence="4" id="KW-1185">Reference proteome</keyword>
<evidence type="ECO:0000313" key="3">
    <source>
        <dbReference type="EMBL" id="VDM34474.1"/>
    </source>
</evidence>
<reference evidence="3 4" key="2">
    <citation type="submission" date="2018-11" db="EMBL/GenBank/DDBJ databases">
        <authorList>
            <consortium name="Pathogen Informatics"/>
        </authorList>
    </citation>
    <scope>NUCLEOTIDE SEQUENCE [LARGE SCALE GENOMIC DNA]</scope>
</reference>
<accession>A0A0R3X7U6</accession>
<evidence type="ECO:0000256" key="1">
    <source>
        <dbReference type="SAM" id="MobiDB-lite"/>
    </source>
</evidence>
<dbReference type="PROSITE" id="PS51190">
    <property type="entry name" value="FATC"/>
    <property type="match status" value="1"/>
</dbReference>
<feature type="domain" description="FATC" evidence="2">
    <location>
        <begin position="1167"/>
        <end position="1200"/>
    </location>
</feature>
<sequence length="1200" mass="128162">MQALMEAATVAGTAQHRSHADLARCIWLLTLDDAGDSFNSLIGSTTNATNASPSPTTSASGTTVTVSGSQSQRLARTFEERASRVHPDAFLPWLPSLSVCLLRPEGRYVASALRGIALAYPTALASVLRSLQHQLAIEMDRDRRIAAALTDLSPDQRRRLDEAYSHCIDLAREDARRRAASSTPAGSAEHSQQQHQHQSSISMGGSAKRAKKRVVVVMRGAEGEKLSEATSSQSSTEGVRESVSGEVQDMDMDEDDPDSSAPNVPEDSPGAEFEDAGGVRTGYLSPSVGEGLHRVNLLFAQLRQRHAARLYVSDQFVECTAGRLLPSWSENLLHHLRTALDHLHKIAWAQVSRAVRRPSASLGPFQASLHGLSSSPLPPWMAKELIDIVACCGLPPPITASTDDLITDDAENRSGSTLIFADNIQLAYTLLANEAEADPWFKPTKESLMLAISNVGSKTLLEAIRLLSKELIPLVERRVDNLPHVSNLSDRGAGYLIELISSLNVQSILNPFPKCVQTSATTSTNTAPTTSAATLLELPGEAVRLKFISALQQQTPYQGASSNPNPIVAATIANNAAVEGHQPGLLYLADILPTVVRVPSAGGRRLALRANNGRVFHYDVPCLPREAPAGRGVSVFAADATEASSLAPTLAAYEGWREMWCPPHLFQVLNTIASKSPETAKRRISLVTPRTLDLGPHGMRLIQAGTSIPATCVVTANAVAFGNPTVTGFGTLLAQQLHAPTSGAVSQSVSAYPSSVSVPITGASLLPPTKSDSVCFPRPNAFSHVRGPEKQQSLPQVFAALNANSSGYAGSHGAALEVAGQPTSLDSGCYAACVTLANIVDSAVRGTQANTPSLTSRALVTEFFGRLSALATADLKSTNLKAILLKIFEDILQLVPRGAPLNSPTHLGLGVLSDEYYTSGGVVRMWAFRRMADAESYWVFRHGVAISSGAVALMEALFPMTPLNATGLVLDPRVGRIETRGLRFDLPPTPNTINIPLQQQKDLRPVDLVAKTSTALANIFSSNFAPLRPHVPLSSGRTSVLQPISLPLRPAPLRLTPQLAGLICLPGVPATIGPFAAAMATLNQAVSQRRAAVVACLRVLLRDDFILWHRGRQAAVHASLLADLLAIENDETLMATVGSPINVPDLSNDALIHMITLSVDGFNYRNRVLSSSEKALSDIINSSCSPENLSCMDPSWLPWY</sequence>
<dbReference type="EMBL" id="UYWX01020922">
    <property type="protein sequence ID" value="VDM34474.1"/>
    <property type="molecule type" value="Genomic_DNA"/>
</dbReference>
<dbReference type="WBParaSite" id="TTAC_0000962101-mRNA-1">
    <property type="protein sequence ID" value="TTAC_0000962101-mRNA-1"/>
    <property type="gene ID" value="TTAC_0000962101"/>
</dbReference>
<gene>
    <name evidence="3" type="ORF">TTAC_LOCUS9606</name>
</gene>
<feature type="region of interest" description="Disordered" evidence="1">
    <location>
        <begin position="175"/>
        <end position="282"/>
    </location>
</feature>
<feature type="region of interest" description="Disordered" evidence="1">
    <location>
        <begin position="45"/>
        <end position="71"/>
    </location>
</feature>
<dbReference type="OrthoDB" id="5570127at2759"/>
<evidence type="ECO:0000313" key="5">
    <source>
        <dbReference type="WBParaSite" id="TTAC_0000962101-mRNA-1"/>
    </source>
</evidence>
<dbReference type="InterPro" id="IPR003152">
    <property type="entry name" value="FATC_dom"/>
</dbReference>
<protein>
    <submittedName>
        <fullName evidence="5">FATC domain-containing protein</fullName>
    </submittedName>
</protein>
<dbReference type="Proteomes" id="UP000274429">
    <property type="component" value="Unassembled WGS sequence"/>
</dbReference>